<keyword evidence="1" id="KW-1133">Transmembrane helix</keyword>
<dbReference type="Proteomes" id="UP000071533">
    <property type="component" value="Unassembled WGS sequence"/>
</dbReference>
<name>A0A0Z8K7X7_STRSU</name>
<protein>
    <submittedName>
        <fullName evidence="2">Uncharacterized protein</fullName>
    </submittedName>
</protein>
<organism evidence="2 3">
    <name type="scientific">Streptococcus suis</name>
    <dbReference type="NCBI Taxonomy" id="1307"/>
    <lineage>
        <taxon>Bacteria</taxon>
        <taxon>Bacillati</taxon>
        <taxon>Bacillota</taxon>
        <taxon>Bacilli</taxon>
        <taxon>Lactobacillales</taxon>
        <taxon>Streptococcaceae</taxon>
        <taxon>Streptococcus</taxon>
    </lineage>
</organism>
<accession>A0A0Z8K7X7</accession>
<evidence type="ECO:0000256" key="1">
    <source>
        <dbReference type="SAM" id="Phobius"/>
    </source>
</evidence>
<sequence length="65" mass="7798">MGPYNLSLLATLRLITSLIQNFFCLSNLYLILLARRNFFIISRNYILGPSINFHLYRYFPFSYNR</sequence>
<keyword evidence="1" id="KW-0812">Transmembrane</keyword>
<proteinExistence type="predicted"/>
<evidence type="ECO:0000313" key="2">
    <source>
        <dbReference type="EMBL" id="CYV67328.1"/>
    </source>
</evidence>
<gene>
    <name evidence="2" type="ORF">ERS132431_02188</name>
</gene>
<evidence type="ECO:0000313" key="3">
    <source>
        <dbReference type="Proteomes" id="UP000071533"/>
    </source>
</evidence>
<dbReference type="AlphaFoldDB" id="A0A0Z8K7X7"/>
<feature type="transmembrane region" description="Helical" evidence="1">
    <location>
        <begin position="12"/>
        <end position="34"/>
    </location>
</feature>
<keyword evidence="1" id="KW-0472">Membrane</keyword>
<dbReference type="EMBL" id="FIHS01000046">
    <property type="protein sequence ID" value="CYV67328.1"/>
    <property type="molecule type" value="Genomic_DNA"/>
</dbReference>
<reference evidence="2 3" key="1">
    <citation type="submission" date="2016-02" db="EMBL/GenBank/DDBJ databases">
        <authorList>
            <consortium name="Pathogen Informatics"/>
        </authorList>
    </citation>
    <scope>NUCLEOTIDE SEQUENCE [LARGE SCALE GENOMIC DNA]</scope>
    <source>
        <strain evidence="2 3">LSS69</strain>
    </source>
</reference>